<dbReference type="PANTHER" id="PTHR46825:SF9">
    <property type="entry name" value="BETA-LACTAMASE-RELATED DOMAIN-CONTAINING PROTEIN"/>
    <property type="match status" value="1"/>
</dbReference>
<evidence type="ECO:0000313" key="3">
    <source>
        <dbReference type="Proteomes" id="UP000614460"/>
    </source>
</evidence>
<dbReference type="InterPro" id="IPR001466">
    <property type="entry name" value="Beta-lactam-related"/>
</dbReference>
<dbReference type="SUPFAM" id="SSF56601">
    <property type="entry name" value="beta-lactamase/transpeptidase-like"/>
    <property type="match status" value="1"/>
</dbReference>
<dbReference type="Pfam" id="PF00144">
    <property type="entry name" value="Beta-lactamase"/>
    <property type="match status" value="1"/>
</dbReference>
<proteinExistence type="predicted"/>
<dbReference type="EMBL" id="BMKM01000007">
    <property type="protein sequence ID" value="GGE27474.1"/>
    <property type="molecule type" value="Genomic_DNA"/>
</dbReference>
<feature type="domain" description="Beta-lactamase-related" evidence="1">
    <location>
        <begin position="27"/>
        <end position="337"/>
    </location>
</feature>
<evidence type="ECO:0000259" key="1">
    <source>
        <dbReference type="Pfam" id="PF00144"/>
    </source>
</evidence>
<dbReference type="Proteomes" id="UP000614460">
    <property type="component" value="Unassembled WGS sequence"/>
</dbReference>
<dbReference type="InterPro" id="IPR050491">
    <property type="entry name" value="AmpC-like"/>
</dbReference>
<comment type="caution">
    <text evidence="2">The sequence shown here is derived from an EMBL/GenBank/DDBJ whole genome shotgun (WGS) entry which is preliminary data.</text>
</comment>
<evidence type="ECO:0000313" key="2">
    <source>
        <dbReference type="EMBL" id="GGE27474.1"/>
    </source>
</evidence>
<dbReference type="RefSeq" id="WP_182498675.1">
    <property type="nucleotide sequence ID" value="NZ_BMKM01000007.1"/>
</dbReference>
<reference evidence="2" key="1">
    <citation type="journal article" date="2014" name="Int. J. Syst. Evol. Microbiol.">
        <title>Complete genome sequence of Corynebacterium casei LMG S-19264T (=DSM 44701T), isolated from a smear-ripened cheese.</title>
        <authorList>
            <consortium name="US DOE Joint Genome Institute (JGI-PGF)"/>
            <person name="Walter F."/>
            <person name="Albersmeier A."/>
            <person name="Kalinowski J."/>
            <person name="Ruckert C."/>
        </authorList>
    </citation>
    <scope>NUCLEOTIDE SEQUENCE</scope>
    <source>
        <strain evidence="2">CGMCC 1.15966</strain>
    </source>
</reference>
<dbReference type="AlphaFoldDB" id="A0A8H9G1D1"/>
<dbReference type="InterPro" id="IPR012338">
    <property type="entry name" value="Beta-lactam/transpept-like"/>
</dbReference>
<dbReference type="PANTHER" id="PTHR46825">
    <property type="entry name" value="D-ALANYL-D-ALANINE-CARBOXYPEPTIDASE/ENDOPEPTIDASE AMPH"/>
    <property type="match status" value="1"/>
</dbReference>
<dbReference type="Gene3D" id="3.40.710.10">
    <property type="entry name" value="DD-peptidase/beta-lactamase superfamily"/>
    <property type="match status" value="1"/>
</dbReference>
<name>A0A8H9G1D1_9SPHI</name>
<gene>
    <name evidence="2" type="ORF">GCM10011516_26400</name>
</gene>
<keyword evidence="3" id="KW-1185">Reference proteome</keyword>
<accession>A0A8H9G1D1</accession>
<protein>
    <recommendedName>
        <fullName evidence="1">Beta-lactamase-related domain-containing protein</fullName>
    </recommendedName>
</protein>
<organism evidence="2 3">
    <name type="scientific">Sphingobacterium cellulitidis</name>
    <dbReference type="NCBI Taxonomy" id="1768011"/>
    <lineage>
        <taxon>Bacteria</taxon>
        <taxon>Pseudomonadati</taxon>
        <taxon>Bacteroidota</taxon>
        <taxon>Sphingobacteriia</taxon>
        <taxon>Sphingobacteriales</taxon>
        <taxon>Sphingobacteriaceae</taxon>
        <taxon>Sphingobacterium</taxon>
    </lineage>
</organism>
<sequence length="375" mass="42928">MKNIIVFIVLVFSLQRGYSQEGVKAKIDRIVDKYYSSQDNPGIMFQIFNNKAEVIHAVRAGKGDLKSGKEIDDYSNFRMASVSKQFTAAAIYQLVQDKKLNVSAYISEFFPGLRAEVRKASVFQLLNHTSGIVDYEELIPENQETQLSDSDVLKLIEPLDRVYFAPGSQFRYSNTAYCLLALIVENVSGQGFSEYVREKFFQPLKMEHSIVYSPADNIKDRAFGYHLNEDQFVFADQSITSATKGDGGVYTSAEEYKQWDLAFFQRLKDDSLFNRFFVDNYSTINPSFFYSMGKFVGKDQDGDFVYFHSGESTGFNNFVLSIPAKNLHLSLFSNRDDQIIEPFIDEVLKSLDIRIQGLDNKPIFKWLSDVYANKF</sequence>
<reference evidence="2" key="2">
    <citation type="submission" date="2020-09" db="EMBL/GenBank/DDBJ databases">
        <authorList>
            <person name="Sun Q."/>
            <person name="Zhou Y."/>
        </authorList>
    </citation>
    <scope>NUCLEOTIDE SEQUENCE</scope>
    <source>
        <strain evidence="2">CGMCC 1.15966</strain>
    </source>
</reference>